<dbReference type="EMBL" id="JBITLV010000001">
    <property type="protein sequence ID" value="MFI7585859.1"/>
    <property type="molecule type" value="Genomic_DNA"/>
</dbReference>
<proteinExistence type="predicted"/>
<dbReference type="Proteomes" id="UP001612915">
    <property type="component" value="Unassembled WGS sequence"/>
</dbReference>
<dbReference type="RefSeq" id="WP_398274470.1">
    <property type="nucleotide sequence ID" value="NZ_JBITLV010000001.1"/>
</dbReference>
<protein>
    <submittedName>
        <fullName evidence="1">Uncharacterized protein</fullName>
    </submittedName>
</protein>
<reference evidence="1 2" key="1">
    <citation type="submission" date="2024-10" db="EMBL/GenBank/DDBJ databases">
        <title>The Natural Products Discovery Center: Release of the First 8490 Sequenced Strains for Exploring Actinobacteria Biosynthetic Diversity.</title>
        <authorList>
            <person name="Kalkreuter E."/>
            <person name="Kautsar S.A."/>
            <person name="Yang D."/>
            <person name="Bader C.D."/>
            <person name="Teijaro C.N."/>
            <person name="Fluegel L."/>
            <person name="Davis C.M."/>
            <person name="Simpson J.R."/>
            <person name="Lauterbach L."/>
            <person name="Steele A.D."/>
            <person name="Gui C."/>
            <person name="Meng S."/>
            <person name="Li G."/>
            <person name="Viehrig K."/>
            <person name="Ye F."/>
            <person name="Su P."/>
            <person name="Kiefer A.F."/>
            <person name="Nichols A."/>
            <person name="Cepeda A.J."/>
            <person name="Yan W."/>
            <person name="Fan B."/>
            <person name="Jiang Y."/>
            <person name="Adhikari A."/>
            <person name="Zheng C.-J."/>
            <person name="Schuster L."/>
            <person name="Cowan T.M."/>
            <person name="Smanski M.J."/>
            <person name="Chevrette M.G."/>
            <person name="De Carvalho L.P.S."/>
            <person name="Shen B."/>
        </authorList>
    </citation>
    <scope>NUCLEOTIDE SEQUENCE [LARGE SCALE GENOMIC DNA]</scope>
    <source>
        <strain evidence="1 2">NPDC049639</strain>
    </source>
</reference>
<sequence>MTGPETDQPVGDLAEWSRYFDQLEIAMHDFEAALAQRDVTPLAEIAVPFGAPPEALRDRWAADYARLGELEFRALALREDLRAEFSRLHGPRRPDGYGGYGSSIDISG</sequence>
<gene>
    <name evidence="1" type="ORF">ACIB24_02145</name>
</gene>
<keyword evidence="2" id="KW-1185">Reference proteome</keyword>
<accession>A0ABW8AHM1</accession>
<evidence type="ECO:0000313" key="1">
    <source>
        <dbReference type="EMBL" id="MFI7585859.1"/>
    </source>
</evidence>
<organism evidence="1 2">
    <name type="scientific">Spongisporangium articulatum</name>
    <dbReference type="NCBI Taxonomy" id="3362603"/>
    <lineage>
        <taxon>Bacteria</taxon>
        <taxon>Bacillati</taxon>
        <taxon>Actinomycetota</taxon>
        <taxon>Actinomycetes</taxon>
        <taxon>Kineosporiales</taxon>
        <taxon>Kineosporiaceae</taxon>
        <taxon>Spongisporangium</taxon>
    </lineage>
</organism>
<comment type="caution">
    <text evidence="1">The sequence shown here is derived from an EMBL/GenBank/DDBJ whole genome shotgun (WGS) entry which is preliminary data.</text>
</comment>
<evidence type="ECO:0000313" key="2">
    <source>
        <dbReference type="Proteomes" id="UP001612915"/>
    </source>
</evidence>
<name>A0ABW8AHM1_9ACTN</name>